<reference evidence="4" key="1">
    <citation type="submission" date="2016-11" db="EMBL/GenBank/DDBJ databases">
        <authorList>
            <person name="Varghese N."/>
            <person name="Submissions S."/>
        </authorList>
    </citation>
    <scope>NUCLEOTIDE SEQUENCE [LARGE SCALE GENOMIC DNA]</scope>
    <source>
        <strain evidence="4">DSM 18761</strain>
    </source>
</reference>
<evidence type="ECO:0000313" key="3">
    <source>
        <dbReference type="EMBL" id="SHE43321.1"/>
    </source>
</evidence>
<feature type="transmembrane region" description="Helical" evidence="1">
    <location>
        <begin position="20"/>
        <end position="40"/>
    </location>
</feature>
<keyword evidence="1" id="KW-0472">Membrane</keyword>
<proteinExistence type="predicted"/>
<dbReference type="InterPro" id="IPR024301">
    <property type="entry name" value="Amidase_6"/>
</dbReference>
<keyword evidence="1" id="KW-1133">Transmembrane helix</keyword>
<feature type="domain" description="Putative amidase" evidence="2">
    <location>
        <begin position="257"/>
        <end position="423"/>
    </location>
</feature>
<dbReference type="AlphaFoldDB" id="A0A1M4TFW1"/>
<gene>
    <name evidence="3" type="ORF">SAMN02745195_00351</name>
</gene>
<dbReference type="EMBL" id="FQUR01000007">
    <property type="protein sequence ID" value="SHE43321.1"/>
    <property type="molecule type" value="Genomic_DNA"/>
</dbReference>
<dbReference type="Proteomes" id="UP000184127">
    <property type="component" value="Unassembled WGS sequence"/>
</dbReference>
<name>A0A1M4TFW1_9THEO</name>
<evidence type="ECO:0000313" key="4">
    <source>
        <dbReference type="Proteomes" id="UP000184127"/>
    </source>
</evidence>
<keyword evidence="4" id="KW-1185">Reference proteome</keyword>
<evidence type="ECO:0000259" key="2">
    <source>
        <dbReference type="Pfam" id="PF12671"/>
    </source>
</evidence>
<dbReference type="Pfam" id="PF12671">
    <property type="entry name" value="Amidase_6"/>
    <property type="match status" value="1"/>
</dbReference>
<protein>
    <submittedName>
        <fullName evidence="3">Putative amidase domain-containing protein</fullName>
    </submittedName>
</protein>
<keyword evidence="1" id="KW-0812">Transmembrane</keyword>
<sequence>MFIKRSPEIKDEERIFMKRILIILVLVTYILSAVITISYANTSVSSKDIDQAVIEQLIKKYLVLKYESLKDQNFHDFAKLFSFKETSVGELTNECYQYERDRLNYFIESMKITNDKLLEYNISIKFNKIDIVNSNKAEVEAIVRVDCLYNYTNGVTNTIQNVYKFTLIKNNKTWLIEKDIYDDEFKQLYGYKTDFWKKIKNMKTDLLEFNKKQSELSIKLKESNLQLFKEIEEDYKQNISKDFTISPHSIPGDTYISYNRGKAAEYAVTYTDNTGTNSTANYNKFFKSFADNDCQNFVSQCIWYGFGGVNEPLSINSHDIPMMIDWWCDSSGASNYSGKWNWTYVPDFYDYVTQNYSANGYGVRGLVYDIKYIQPGDVVYTPSHVLIVSSINDINGNGYTDWNEIYVSAHTKNRLNVNITQLYGSVPPSNLKFIKIINFKYNAN</sequence>
<evidence type="ECO:0000256" key="1">
    <source>
        <dbReference type="SAM" id="Phobius"/>
    </source>
</evidence>
<dbReference type="RefSeq" id="WP_072966931.1">
    <property type="nucleotide sequence ID" value="NZ_FQUR01000007.1"/>
</dbReference>
<organism evidence="3 4">
    <name type="scientific">Thermoanaerobacter uzonensis DSM 18761</name>
    <dbReference type="NCBI Taxonomy" id="1123369"/>
    <lineage>
        <taxon>Bacteria</taxon>
        <taxon>Bacillati</taxon>
        <taxon>Bacillota</taxon>
        <taxon>Clostridia</taxon>
        <taxon>Thermoanaerobacterales</taxon>
        <taxon>Thermoanaerobacteraceae</taxon>
        <taxon>Thermoanaerobacter</taxon>
    </lineage>
</organism>
<accession>A0A1M4TFW1</accession>